<comment type="function">
    <text evidence="14">Involved in mercury resistance. Probably transfers a mercuric ion from the periplasmic Hg(2+)-binding protein MerP to the cytoplasmic mercuric reductase MerA.</text>
</comment>
<dbReference type="InterPro" id="IPR003457">
    <property type="entry name" value="Transprt_MerT"/>
</dbReference>
<dbReference type="AlphaFoldDB" id="A0A0K2GHY6"/>
<sequence length="382" mass="40764">MRPSVKTLDRIGSIEPLATETVTRLLSRTESMLGWRLRRAGLSPREEAVRQYILTQYPLLGRAPGCQEIATALGLKGPGDVRAILERLHELDLLYLDSDSCEIRLAYPFSTIPTKHLVQFLDRPSEKPIYALCAVDALGIPFMMDRDVSIESSCAYCATPVAVKVRDRSVESCTPAETVVWVGTAYSGHAATSLCPTLDFFCSPAHAAAWREVRPQEEGHVLSVAEALYLGKGIFEDLLRPHPGVVSSARTAAPPPETAKAAMTASTAGGLLAAFFASICCIGPVVFAALGVGVGATGLLANTAGVLKALLPYRPLFIGLTTVFLGVGFYVAYRKPTVGEASCQACVPASGVRSNRVLLWIIAGLAVALVLAPYWLEFATGS</sequence>
<evidence type="ECO:0000256" key="2">
    <source>
        <dbReference type="ARBA" id="ARBA00008224"/>
    </source>
</evidence>
<evidence type="ECO:0000256" key="15">
    <source>
        <dbReference type="SAM" id="Phobius"/>
    </source>
</evidence>
<evidence type="ECO:0000256" key="4">
    <source>
        <dbReference type="ARBA" id="ARBA00022448"/>
    </source>
</evidence>
<dbReference type="GO" id="GO:0018836">
    <property type="term" value="F:alkylmercury lyase activity"/>
    <property type="evidence" value="ECO:0007669"/>
    <property type="project" value="InterPro"/>
</dbReference>
<name>A0A0K2GHY6_NITMO</name>
<dbReference type="Pfam" id="PF03243">
    <property type="entry name" value="MerB"/>
    <property type="match status" value="1"/>
</dbReference>
<accession>A0A0K2GHY6</accession>
<evidence type="ECO:0000256" key="7">
    <source>
        <dbReference type="ARBA" id="ARBA00022519"/>
    </source>
</evidence>
<evidence type="ECO:0000256" key="1">
    <source>
        <dbReference type="ARBA" id="ARBA00004429"/>
    </source>
</evidence>
<keyword evidence="17" id="KW-1185">Reference proteome</keyword>
<dbReference type="InterPro" id="IPR053717">
    <property type="entry name" value="MerB_lyase_sf"/>
</dbReference>
<reference evidence="16 17" key="1">
    <citation type="journal article" date="2015" name="Proc. Natl. Acad. Sci. U.S.A.">
        <title>Expanded metabolic versatility of ubiquitous nitrite-oxidizing bacteria from the genus Nitrospira.</title>
        <authorList>
            <person name="Koch H."/>
            <person name="Lucker S."/>
            <person name="Albertsen M."/>
            <person name="Kitzinger K."/>
            <person name="Herbold C."/>
            <person name="Spieck E."/>
            <person name="Nielsen P.H."/>
            <person name="Wagner M."/>
            <person name="Daims H."/>
        </authorList>
    </citation>
    <scope>NUCLEOTIDE SEQUENCE [LARGE SCALE GENOMIC DNA]</scope>
    <source>
        <strain evidence="16 17">NSP M-1</strain>
    </source>
</reference>
<gene>
    <name evidence="16" type="ORF">NITMOv2_4203</name>
</gene>
<dbReference type="GO" id="GO:0015097">
    <property type="term" value="F:mercury ion transmembrane transporter activity"/>
    <property type="evidence" value="ECO:0007669"/>
    <property type="project" value="InterPro"/>
</dbReference>
<dbReference type="STRING" id="42253.NITMOv2_4203"/>
<keyword evidence="11 15" id="KW-1133">Transmembrane helix</keyword>
<dbReference type="RefSeq" id="WP_053381417.1">
    <property type="nucleotide sequence ID" value="NZ_CP011801.1"/>
</dbReference>
<dbReference type="PATRIC" id="fig|42253.5.peg.4149"/>
<dbReference type="Pfam" id="PF02411">
    <property type="entry name" value="MerT"/>
    <property type="match status" value="1"/>
</dbReference>
<protein>
    <recommendedName>
        <fullName evidence="3">Mercuric transport protein MerT</fullName>
    </recommendedName>
    <alternativeName>
        <fullName evidence="13">Mercury ion transport protein</fullName>
    </alternativeName>
</protein>
<dbReference type="Gene3D" id="3.30.450.410">
    <property type="match status" value="1"/>
</dbReference>
<proteinExistence type="inferred from homology"/>
<dbReference type="InterPro" id="IPR004927">
    <property type="entry name" value="MerB"/>
</dbReference>
<comment type="subcellular location">
    <subcellularLocation>
        <location evidence="1">Cell inner membrane</location>
        <topology evidence="1">Multi-pass membrane protein</topology>
    </subcellularLocation>
</comment>
<feature type="transmembrane region" description="Helical" evidence="15">
    <location>
        <begin position="270"/>
        <end position="296"/>
    </location>
</feature>
<dbReference type="EMBL" id="CP011801">
    <property type="protein sequence ID" value="ALA60583.1"/>
    <property type="molecule type" value="Genomic_DNA"/>
</dbReference>
<evidence type="ECO:0000313" key="16">
    <source>
        <dbReference type="EMBL" id="ALA60583.1"/>
    </source>
</evidence>
<dbReference type="GO" id="GO:0005886">
    <property type="term" value="C:plasma membrane"/>
    <property type="evidence" value="ECO:0007669"/>
    <property type="project" value="UniProtKB-SubCell"/>
</dbReference>
<keyword evidence="7" id="KW-0997">Cell inner membrane</keyword>
<evidence type="ECO:0000256" key="12">
    <source>
        <dbReference type="ARBA" id="ARBA00023136"/>
    </source>
</evidence>
<evidence type="ECO:0000256" key="6">
    <source>
        <dbReference type="ARBA" id="ARBA00022475"/>
    </source>
</evidence>
<evidence type="ECO:0000256" key="11">
    <source>
        <dbReference type="ARBA" id="ARBA00022989"/>
    </source>
</evidence>
<keyword evidence="5" id="KW-0475">Mercuric resistance</keyword>
<keyword evidence="8 15" id="KW-0812">Transmembrane</keyword>
<feature type="transmembrane region" description="Helical" evidence="15">
    <location>
        <begin position="357"/>
        <end position="376"/>
    </location>
</feature>
<feature type="transmembrane region" description="Helical" evidence="15">
    <location>
        <begin position="316"/>
        <end position="333"/>
    </location>
</feature>
<dbReference type="Proteomes" id="UP000069205">
    <property type="component" value="Chromosome"/>
</dbReference>
<evidence type="ECO:0000256" key="14">
    <source>
        <dbReference type="ARBA" id="ARBA00045720"/>
    </source>
</evidence>
<dbReference type="KEGG" id="nmv:NITMOv2_4203"/>
<keyword evidence="12 15" id="KW-0472">Membrane</keyword>
<evidence type="ECO:0000256" key="3">
    <source>
        <dbReference type="ARBA" id="ARBA00017053"/>
    </source>
</evidence>
<evidence type="ECO:0000256" key="10">
    <source>
        <dbReference type="ARBA" id="ARBA00022914"/>
    </source>
</evidence>
<keyword evidence="16" id="KW-0456">Lyase</keyword>
<keyword evidence="6" id="KW-1003">Cell membrane</keyword>
<evidence type="ECO:0000256" key="8">
    <source>
        <dbReference type="ARBA" id="ARBA00022692"/>
    </source>
</evidence>
<comment type="similarity">
    <text evidence="2">Belongs to the MerT family.</text>
</comment>
<keyword evidence="4" id="KW-0813">Transport</keyword>
<evidence type="ECO:0000256" key="9">
    <source>
        <dbReference type="ARBA" id="ARBA00022723"/>
    </source>
</evidence>
<evidence type="ECO:0000256" key="13">
    <source>
        <dbReference type="ARBA" id="ARBA00030934"/>
    </source>
</evidence>
<evidence type="ECO:0000313" key="17">
    <source>
        <dbReference type="Proteomes" id="UP000069205"/>
    </source>
</evidence>
<dbReference type="SUPFAM" id="SSF160387">
    <property type="entry name" value="NosL/MerB-like"/>
    <property type="match status" value="1"/>
</dbReference>
<evidence type="ECO:0000256" key="5">
    <source>
        <dbReference type="ARBA" id="ARBA00022466"/>
    </source>
</evidence>
<keyword evidence="10" id="KW-0476">Mercury</keyword>
<organism evidence="16 17">
    <name type="scientific">Nitrospira moscoviensis</name>
    <dbReference type="NCBI Taxonomy" id="42253"/>
    <lineage>
        <taxon>Bacteria</taxon>
        <taxon>Pseudomonadati</taxon>
        <taxon>Nitrospirota</taxon>
        <taxon>Nitrospiria</taxon>
        <taxon>Nitrospirales</taxon>
        <taxon>Nitrospiraceae</taxon>
        <taxon>Nitrospira</taxon>
    </lineage>
</organism>
<dbReference type="GO" id="GO:0046872">
    <property type="term" value="F:metal ion binding"/>
    <property type="evidence" value="ECO:0007669"/>
    <property type="project" value="UniProtKB-KW"/>
</dbReference>
<keyword evidence="9" id="KW-0479">Metal-binding</keyword>